<name>A0A3D4SXX9_9CORY</name>
<organism evidence="1 2">
    <name type="scientific">Corynebacterium nuruki</name>
    <dbReference type="NCBI Taxonomy" id="1032851"/>
    <lineage>
        <taxon>Bacteria</taxon>
        <taxon>Bacillati</taxon>
        <taxon>Actinomycetota</taxon>
        <taxon>Actinomycetes</taxon>
        <taxon>Mycobacteriales</taxon>
        <taxon>Corynebacteriaceae</taxon>
        <taxon>Corynebacterium</taxon>
    </lineage>
</organism>
<dbReference type="Proteomes" id="UP000261739">
    <property type="component" value="Unassembled WGS sequence"/>
</dbReference>
<reference evidence="1 2" key="1">
    <citation type="journal article" date="2018" name="Nat. Biotechnol.">
        <title>A standardized bacterial taxonomy based on genome phylogeny substantially revises the tree of life.</title>
        <authorList>
            <person name="Parks D.H."/>
            <person name="Chuvochina M."/>
            <person name="Waite D.W."/>
            <person name="Rinke C."/>
            <person name="Skarshewski A."/>
            <person name="Chaumeil P.A."/>
            <person name="Hugenholtz P."/>
        </authorList>
    </citation>
    <scope>NUCLEOTIDE SEQUENCE [LARGE SCALE GENOMIC DNA]</scope>
    <source>
        <strain evidence="1">UBA11247</strain>
    </source>
</reference>
<feature type="non-terminal residue" evidence="1">
    <location>
        <position position="1"/>
    </location>
</feature>
<comment type="caution">
    <text evidence="1">The sequence shown here is derived from an EMBL/GenBank/DDBJ whole genome shotgun (WGS) entry which is preliminary data.</text>
</comment>
<proteinExistence type="predicted"/>
<evidence type="ECO:0000313" key="2">
    <source>
        <dbReference type="Proteomes" id="UP000261739"/>
    </source>
</evidence>
<accession>A0A3D4SXX9</accession>
<protein>
    <submittedName>
        <fullName evidence="1">Cytochrome-c oxidase</fullName>
    </submittedName>
</protein>
<dbReference type="EMBL" id="DQID01000106">
    <property type="protein sequence ID" value="HCT13945.1"/>
    <property type="molecule type" value="Genomic_DNA"/>
</dbReference>
<sequence>MLVWSTIMLNLQYGLPPEKE</sequence>
<gene>
    <name evidence="1" type="ORF">DIW82_03885</name>
</gene>
<dbReference type="AlphaFoldDB" id="A0A3D4SXX9"/>
<evidence type="ECO:0000313" key="1">
    <source>
        <dbReference type="EMBL" id="HCT13945.1"/>
    </source>
</evidence>